<dbReference type="EMBL" id="CM023488">
    <property type="protein sequence ID" value="KAH6924469.1"/>
    <property type="molecule type" value="Genomic_DNA"/>
</dbReference>
<dbReference type="Proteomes" id="UP000821845">
    <property type="component" value="Chromosome 8"/>
</dbReference>
<accession>A0ACB7RSP9</accession>
<reference evidence="1" key="1">
    <citation type="submission" date="2020-05" db="EMBL/GenBank/DDBJ databases">
        <title>Large-scale comparative analyses of tick genomes elucidate their genetic diversity and vector capacities.</title>
        <authorList>
            <person name="Jia N."/>
            <person name="Wang J."/>
            <person name="Shi W."/>
            <person name="Du L."/>
            <person name="Sun Y."/>
            <person name="Zhan W."/>
            <person name="Jiang J."/>
            <person name="Wang Q."/>
            <person name="Zhang B."/>
            <person name="Ji P."/>
            <person name="Sakyi L.B."/>
            <person name="Cui X."/>
            <person name="Yuan T."/>
            <person name="Jiang B."/>
            <person name="Yang W."/>
            <person name="Lam T.T.-Y."/>
            <person name="Chang Q."/>
            <person name="Ding S."/>
            <person name="Wang X."/>
            <person name="Zhu J."/>
            <person name="Ruan X."/>
            <person name="Zhao L."/>
            <person name="Wei J."/>
            <person name="Que T."/>
            <person name="Du C."/>
            <person name="Cheng J."/>
            <person name="Dai P."/>
            <person name="Han X."/>
            <person name="Huang E."/>
            <person name="Gao Y."/>
            <person name="Liu J."/>
            <person name="Shao H."/>
            <person name="Ye R."/>
            <person name="Li L."/>
            <person name="Wei W."/>
            <person name="Wang X."/>
            <person name="Wang C."/>
            <person name="Yang T."/>
            <person name="Huo Q."/>
            <person name="Li W."/>
            <person name="Guo W."/>
            <person name="Chen H."/>
            <person name="Zhou L."/>
            <person name="Ni X."/>
            <person name="Tian J."/>
            <person name="Zhou Y."/>
            <person name="Sheng Y."/>
            <person name="Liu T."/>
            <person name="Pan Y."/>
            <person name="Xia L."/>
            <person name="Li J."/>
            <person name="Zhao F."/>
            <person name="Cao W."/>
        </authorList>
    </citation>
    <scope>NUCLEOTIDE SEQUENCE</scope>
    <source>
        <strain evidence="1">Hyas-2018</strain>
    </source>
</reference>
<evidence type="ECO:0000313" key="2">
    <source>
        <dbReference type="Proteomes" id="UP000821845"/>
    </source>
</evidence>
<proteinExistence type="predicted"/>
<evidence type="ECO:0000313" key="1">
    <source>
        <dbReference type="EMBL" id="KAH6924469.1"/>
    </source>
</evidence>
<sequence length="459" mass="49408">MPATDRPWKQSRRAWGASGIVDMCVEAAGRRRQLKNGPGPLNTLGSLWHCVAALALSAAAVVHSVRRFPELAALSPPVELLHAYVALVGVGVLLLPFLAAAALVRVGNLANDGLRLEGDNDEEELEKSSSLPRIFWRHGPPTAATLHAASALCLLLPRLIAHAECIRSGLRRTSDVWRTDLDVVMSPRERQTAFFLANLAESPSDAEAPSVEFVNYVLALVVCALRYPNVAWDSKRGISVLFALYMALCVAQRLLLVSAACILYKAHIAGVLPPSLLTDPATVLLLVVAHGASVALSGPVLYCTATLDRRRGAGAGLLLVLLVLAALSGAPLAHDLVRAYTSSRDCLMAAAAAAVTVQWVVWSAAAMLLLAPKKAPPPKYGCEKKRMAATQRPSDDDYATLLDVWRPEPDEAGPSVPWIAHHHRHSQEERLLGRATVTRLTSFKSDRDSSLYSELSRVS</sequence>
<gene>
    <name evidence="1" type="ORF">HPB50_018458</name>
</gene>
<protein>
    <submittedName>
        <fullName evidence="1">Uncharacterized protein</fullName>
    </submittedName>
</protein>
<comment type="caution">
    <text evidence="1">The sequence shown here is derived from an EMBL/GenBank/DDBJ whole genome shotgun (WGS) entry which is preliminary data.</text>
</comment>
<organism evidence="1 2">
    <name type="scientific">Hyalomma asiaticum</name>
    <name type="common">Tick</name>
    <dbReference type="NCBI Taxonomy" id="266040"/>
    <lineage>
        <taxon>Eukaryota</taxon>
        <taxon>Metazoa</taxon>
        <taxon>Ecdysozoa</taxon>
        <taxon>Arthropoda</taxon>
        <taxon>Chelicerata</taxon>
        <taxon>Arachnida</taxon>
        <taxon>Acari</taxon>
        <taxon>Parasitiformes</taxon>
        <taxon>Ixodida</taxon>
        <taxon>Ixodoidea</taxon>
        <taxon>Ixodidae</taxon>
        <taxon>Hyalomminae</taxon>
        <taxon>Hyalomma</taxon>
    </lineage>
</organism>
<keyword evidence="2" id="KW-1185">Reference proteome</keyword>
<name>A0ACB7RSP9_HYAAI</name>